<reference evidence="6 7" key="1">
    <citation type="journal article" date="2018" name="Evol. Lett.">
        <title>Horizontal gene cluster transfer increased hallucinogenic mushroom diversity.</title>
        <authorList>
            <person name="Reynolds H.T."/>
            <person name="Vijayakumar V."/>
            <person name="Gluck-Thaler E."/>
            <person name="Korotkin H.B."/>
            <person name="Matheny P.B."/>
            <person name="Slot J.C."/>
        </authorList>
    </citation>
    <scope>NUCLEOTIDE SEQUENCE [LARGE SCALE GENOMIC DNA]</scope>
    <source>
        <strain evidence="6 7">2629</strain>
    </source>
</reference>
<comment type="caution">
    <text evidence="6">The sequence shown here is derived from an EMBL/GenBank/DDBJ whole genome shotgun (WGS) entry which is preliminary data.</text>
</comment>
<comment type="similarity">
    <text evidence="1 4">Belongs to the WD repeat IPI3/WDR18 family.</text>
</comment>
<dbReference type="OrthoDB" id="756370at2759"/>
<dbReference type="AlphaFoldDB" id="A0A409V8J0"/>
<dbReference type="InterPro" id="IPR045227">
    <property type="entry name" value="WDR18/Ipi3/RID3"/>
</dbReference>
<dbReference type="Gene3D" id="2.130.10.10">
    <property type="entry name" value="YVTN repeat-like/Quinoprotein amine dehydrogenase"/>
    <property type="match status" value="2"/>
</dbReference>
<feature type="compositionally biased region" description="Low complexity" evidence="5">
    <location>
        <begin position="436"/>
        <end position="446"/>
    </location>
</feature>
<dbReference type="EMBL" id="NHTK01006136">
    <property type="protein sequence ID" value="PPQ62868.1"/>
    <property type="molecule type" value="Genomic_DNA"/>
</dbReference>
<dbReference type="GO" id="GO:0006261">
    <property type="term" value="P:DNA-templated DNA replication"/>
    <property type="evidence" value="ECO:0007669"/>
    <property type="project" value="TreeGrafter"/>
</dbReference>
<dbReference type="SMART" id="SM00320">
    <property type="entry name" value="WD40"/>
    <property type="match status" value="4"/>
</dbReference>
<evidence type="ECO:0000313" key="6">
    <source>
        <dbReference type="EMBL" id="PPQ62868.1"/>
    </source>
</evidence>
<dbReference type="PANTHER" id="PTHR18763:SF0">
    <property type="entry name" value="WD REPEAT-CONTAINING PROTEIN 18"/>
    <property type="match status" value="1"/>
</dbReference>
<dbReference type="Proteomes" id="UP000284842">
    <property type="component" value="Unassembled WGS sequence"/>
</dbReference>
<dbReference type="STRING" id="181874.A0A409V8J0"/>
<comment type="function">
    <text evidence="4">Component of the RIX1 complex required for processing of ITS2 sequences from 35S pre-rRNA.</text>
</comment>
<accession>A0A409V8J0</accession>
<evidence type="ECO:0000256" key="4">
    <source>
        <dbReference type="RuleBase" id="RU369067"/>
    </source>
</evidence>
<dbReference type="Pfam" id="PF00400">
    <property type="entry name" value="WD40"/>
    <property type="match status" value="1"/>
</dbReference>
<evidence type="ECO:0000256" key="3">
    <source>
        <dbReference type="ARBA" id="ARBA00022737"/>
    </source>
</evidence>
<dbReference type="GO" id="GO:0006364">
    <property type="term" value="P:rRNA processing"/>
    <property type="evidence" value="ECO:0007669"/>
    <property type="project" value="UniProtKB-UniRule"/>
</dbReference>
<name>A0A409V8J0_9AGAR</name>
<evidence type="ECO:0000256" key="2">
    <source>
        <dbReference type="ARBA" id="ARBA00022574"/>
    </source>
</evidence>
<evidence type="ECO:0000256" key="5">
    <source>
        <dbReference type="SAM" id="MobiDB-lite"/>
    </source>
</evidence>
<dbReference type="GO" id="GO:0005656">
    <property type="term" value="C:nuclear pre-replicative complex"/>
    <property type="evidence" value="ECO:0007669"/>
    <property type="project" value="TreeGrafter"/>
</dbReference>
<dbReference type="PANTHER" id="PTHR18763">
    <property type="entry name" value="WD-REPEAT PROTEIN 18"/>
    <property type="match status" value="1"/>
</dbReference>
<dbReference type="InterPro" id="IPR015943">
    <property type="entry name" value="WD40/YVTN_repeat-like_dom_sf"/>
</dbReference>
<keyword evidence="4" id="KW-0698">rRNA processing</keyword>
<organism evidence="6 7">
    <name type="scientific">Panaeolus cyanescens</name>
    <dbReference type="NCBI Taxonomy" id="181874"/>
    <lineage>
        <taxon>Eukaryota</taxon>
        <taxon>Fungi</taxon>
        <taxon>Dikarya</taxon>
        <taxon>Basidiomycota</taxon>
        <taxon>Agaricomycotina</taxon>
        <taxon>Agaricomycetes</taxon>
        <taxon>Agaricomycetidae</taxon>
        <taxon>Agaricales</taxon>
        <taxon>Agaricineae</taxon>
        <taxon>Galeropsidaceae</taxon>
        <taxon>Panaeolus</taxon>
    </lineage>
</organism>
<keyword evidence="4" id="KW-0539">Nucleus</keyword>
<protein>
    <recommendedName>
        <fullName evidence="4">Pre-rRNA-processing protein IPI3</fullName>
    </recommendedName>
</protein>
<dbReference type="InterPro" id="IPR036322">
    <property type="entry name" value="WD40_repeat_dom_sf"/>
</dbReference>
<proteinExistence type="inferred from homology"/>
<dbReference type="InterPro" id="IPR001680">
    <property type="entry name" value="WD40_rpt"/>
</dbReference>
<keyword evidence="3" id="KW-0677">Repeat</keyword>
<evidence type="ECO:0000313" key="7">
    <source>
        <dbReference type="Proteomes" id="UP000284842"/>
    </source>
</evidence>
<comment type="subunit">
    <text evidence="4">Component of the RIX1 complex, composed of IPI1, RIX1/IPI2 and IPI3 in a 1:2:2 stoichiometry. The complex interacts (via RIX1) with MDN1 (via its hexameric AAA ATPase ring) and the pre-60S ribosome particles.</text>
</comment>
<dbReference type="SUPFAM" id="SSF50978">
    <property type="entry name" value="WD40 repeat-like"/>
    <property type="match status" value="1"/>
</dbReference>
<evidence type="ECO:0000256" key="1">
    <source>
        <dbReference type="ARBA" id="ARBA00010143"/>
    </source>
</evidence>
<gene>
    <name evidence="6" type="ORF">CVT24_006266</name>
</gene>
<dbReference type="GO" id="GO:0120330">
    <property type="term" value="C:rixosome complex"/>
    <property type="evidence" value="ECO:0007669"/>
    <property type="project" value="UniProtKB-UniRule"/>
</dbReference>
<keyword evidence="2 4" id="KW-0853">WD repeat</keyword>
<dbReference type="InParanoid" id="A0A409V8J0"/>
<comment type="subcellular location">
    <subcellularLocation>
        <location evidence="4">Nucleus</location>
    </subcellularLocation>
</comment>
<keyword evidence="7" id="KW-1185">Reference proteome</keyword>
<dbReference type="FunCoup" id="A0A409V8J0">
    <property type="interactions" value="295"/>
</dbReference>
<feature type="region of interest" description="Disordered" evidence="5">
    <location>
        <begin position="427"/>
        <end position="464"/>
    </location>
</feature>
<sequence length="464" mass="51190">MLVQESIICATAPTTSASSPGLLALHDIQTGQALASFKQSSSAHHSVAISESTNAQGGFILAAQADKSLLNVYNFQKDQLALKIVLPEKLTCIAIDRRGLFCAGGTAAGRIYLWEIASGILYNAWDAHYRQVNVLRFTNDGAALLSGSDDSGSPELTIAQLWDLSSRSLLTTFQFPQPISLLTWDVTERFFFAASTEGQIHQMNMFIERESKIGGLVTEAVGGAGVMDVIRADDEASREARKKRLITVGHPISSMCISLTSGILVVGTSDGQIILYDIPSHQVLRTITQHKGYSINYLQTMLKPPDLIGHTNLTETAIDTKDVIPVKPVLPFQRMRDPKARDAHEVTVVLRHKNKEFRYETSEYSSDELLRDHAYFVQPTSAATSDSDPVSMKTKLLELEAEVEQLREQLGKAKGINDTMWDTVVQKLAGQNKNTQQQQQSRSSSQNVEDPEESQRRKKRGRAS</sequence>